<evidence type="ECO:0000313" key="2">
    <source>
        <dbReference type="EMBL" id="AHG62940.1"/>
    </source>
</evidence>
<reference evidence="2 3" key="1">
    <citation type="journal article" date="2014" name="Microbiology">
        <title>Unravelling the complete genome sequence of Advenella mimigardefordensis strain DPN7T and novel insights in the catabolism of the xenobiotic polythioester precursor 3,3'-dithiodipropionate.</title>
        <authorList>
            <person name="Wubbeler J.H."/>
            <person name="Hiessl S."/>
            <person name="Schuldes J."/>
            <person name="Thurmer A."/>
            <person name="Daniel R."/>
            <person name="Steinbuchel A."/>
        </authorList>
    </citation>
    <scope>NUCLEOTIDE SEQUENCE [LARGE SCALE GENOMIC DNA]</scope>
    <source>
        <strain evidence="3">DSM 17166 / LMG 22922 / DPN7</strain>
    </source>
</reference>
<evidence type="ECO:0000313" key="3">
    <source>
        <dbReference type="Proteomes" id="UP000019095"/>
    </source>
</evidence>
<accession>W0PBZ9</accession>
<dbReference type="HOGENOM" id="CLU_142305_0_0_4"/>
<feature type="domain" description="AtuA-like ferredoxin-fold" evidence="1">
    <location>
        <begin position="6"/>
        <end position="104"/>
    </location>
</feature>
<dbReference type="PANTHER" id="PTHR47708">
    <property type="match status" value="1"/>
</dbReference>
<dbReference type="STRING" id="1247726.MIM_c08410"/>
<dbReference type="InterPro" id="IPR056362">
    <property type="entry name" value="AtuA-like_ferredoxin_dom"/>
</dbReference>
<proteinExistence type="predicted"/>
<sequence>MMSKWIKLHEIAHARAGDKGNRLNISLIPYDPVHWPLLLEQVSAEKVKAWFAHRGATQVVRYELPNLQALNFVIDNVLEGGVNTSLNLDKHGKSNSFRLLDMAIQVETQKGDKQ</sequence>
<dbReference type="eggNOG" id="ENOG5032S8H">
    <property type="taxonomic scope" value="Bacteria"/>
</dbReference>
<dbReference type="Pfam" id="PF23544">
    <property type="entry name" value="AtuA_ferredoxin"/>
    <property type="match status" value="1"/>
</dbReference>
<gene>
    <name evidence="2" type="ORF">MIM_c08410</name>
</gene>
<dbReference type="AlphaFoldDB" id="W0PBZ9"/>
<name>W0PBZ9_ADVMD</name>
<dbReference type="PANTHER" id="PTHR47708:SF2">
    <property type="entry name" value="SI:CH73-132F6.5"/>
    <property type="match status" value="1"/>
</dbReference>
<dbReference type="Proteomes" id="UP000019095">
    <property type="component" value="Chromosome"/>
</dbReference>
<dbReference type="EMBL" id="CP003915">
    <property type="protein sequence ID" value="AHG62940.1"/>
    <property type="molecule type" value="Genomic_DNA"/>
</dbReference>
<organism evidence="2 3">
    <name type="scientific">Advenella mimigardefordensis (strain DSM 17166 / LMG 22922 / DPN7)</name>
    <dbReference type="NCBI Taxonomy" id="1247726"/>
    <lineage>
        <taxon>Bacteria</taxon>
        <taxon>Pseudomonadati</taxon>
        <taxon>Pseudomonadota</taxon>
        <taxon>Betaproteobacteria</taxon>
        <taxon>Burkholderiales</taxon>
        <taxon>Alcaligenaceae</taxon>
    </lineage>
</organism>
<keyword evidence="3" id="KW-1185">Reference proteome</keyword>
<dbReference type="RefSeq" id="WP_407638129.1">
    <property type="nucleotide sequence ID" value="NZ_CP003915.1"/>
</dbReference>
<dbReference type="PATRIC" id="fig|1247726.3.peg.911"/>
<protein>
    <recommendedName>
        <fullName evidence="1">AtuA-like ferredoxin-fold domain-containing protein</fullName>
    </recommendedName>
</protein>
<dbReference type="KEGG" id="amim:MIM_c08410"/>
<evidence type="ECO:0000259" key="1">
    <source>
        <dbReference type="Pfam" id="PF23544"/>
    </source>
</evidence>